<protein>
    <submittedName>
        <fullName evidence="2">Sporulation protein YpjB</fullName>
    </submittedName>
</protein>
<comment type="caution">
    <text evidence="2">The sequence shown here is derived from an EMBL/GenBank/DDBJ whole genome shotgun (WGS) entry which is preliminary data.</text>
</comment>
<evidence type="ECO:0000313" key="2">
    <source>
        <dbReference type="EMBL" id="MBP2110835.1"/>
    </source>
</evidence>
<proteinExistence type="predicted"/>
<dbReference type="Proteomes" id="UP000773462">
    <property type="component" value="Unassembled WGS sequence"/>
</dbReference>
<keyword evidence="1" id="KW-0812">Transmembrane</keyword>
<dbReference type="RefSeq" id="WP_051478163.1">
    <property type="nucleotide sequence ID" value="NZ_JAGGLV010000002.1"/>
</dbReference>
<keyword evidence="3" id="KW-1185">Reference proteome</keyword>
<dbReference type="EMBL" id="JAGGLV010000002">
    <property type="protein sequence ID" value="MBP2110835.1"/>
    <property type="molecule type" value="Genomic_DNA"/>
</dbReference>
<name>A0ABS4NL95_9BACL</name>
<feature type="transmembrane region" description="Helical" evidence="1">
    <location>
        <begin position="266"/>
        <end position="286"/>
    </location>
</feature>
<organism evidence="2 3">
    <name type="scientific">Paenibacillus silagei</name>
    <dbReference type="NCBI Taxonomy" id="1670801"/>
    <lineage>
        <taxon>Bacteria</taxon>
        <taxon>Bacillati</taxon>
        <taxon>Bacillota</taxon>
        <taxon>Bacilli</taxon>
        <taxon>Bacillales</taxon>
        <taxon>Paenibacillaceae</taxon>
        <taxon>Paenibacillus</taxon>
    </lineage>
</organism>
<sequence length="299" mass="32298">MPRRKVFILSGILLCWLLAGISGGRVQAEAGDAAADQGSTAYIEAAGSVPSDPAALTARSGAQRLEQAAEALYGYVLEGDVLKARQEAEEVSQIFISSSFEGMTSVEGVNALSSVILDMKSALAAAQPSPERWEAAAAKLRLAANSLNHPRQPMWLQYYKLVREDLNDMEQSAAANDLKSWTAALARLQSRYANIRPAVIISRPAEAVSTFDSWMSYAGGVAGSEQPVERARLLEIVSYGQDAARVMFGKDRSEPVLSLPLAPQQYGGWALLAGAFILTVLVYTAYRKYRGQKQNLKPV</sequence>
<reference evidence="2 3" key="1">
    <citation type="submission" date="2021-03" db="EMBL/GenBank/DDBJ databases">
        <title>Genomic Encyclopedia of Type Strains, Phase IV (KMG-IV): sequencing the most valuable type-strain genomes for metagenomic binning, comparative biology and taxonomic classification.</title>
        <authorList>
            <person name="Goeker M."/>
        </authorList>
    </citation>
    <scope>NUCLEOTIDE SEQUENCE [LARGE SCALE GENOMIC DNA]</scope>
    <source>
        <strain evidence="2 3">DSM 101953</strain>
    </source>
</reference>
<dbReference type="InterPro" id="IPR014231">
    <property type="entry name" value="Spore_YpjB"/>
</dbReference>
<evidence type="ECO:0000313" key="3">
    <source>
        <dbReference type="Proteomes" id="UP000773462"/>
    </source>
</evidence>
<keyword evidence="1" id="KW-1133">Transmembrane helix</keyword>
<gene>
    <name evidence="2" type="ORF">J2Z70_000975</name>
</gene>
<dbReference type="Pfam" id="PF09577">
    <property type="entry name" value="Spore_YpjB"/>
    <property type="match status" value="1"/>
</dbReference>
<keyword evidence="1" id="KW-0472">Membrane</keyword>
<accession>A0ABS4NL95</accession>
<evidence type="ECO:0000256" key="1">
    <source>
        <dbReference type="SAM" id="Phobius"/>
    </source>
</evidence>